<evidence type="ECO:0000313" key="8">
    <source>
        <dbReference type="EMBL" id="MBO1926136.1"/>
    </source>
</evidence>
<dbReference type="RefSeq" id="WP_208146507.1">
    <property type="nucleotide sequence ID" value="NZ_JAGETV010000001.1"/>
</dbReference>
<dbReference type="InterPro" id="IPR008271">
    <property type="entry name" value="Ser/Thr_kinase_AS"/>
</dbReference>
<evidence type="ECO:0000256" key="3">
    <source>
        <dbReference type="ARBA" id="ARBA00022777"/>
    </source>
</evidence>
<accession>A0ABS3Q1G1</accession>
<dbReference type="SMART" id="SM00331">
    <property type="entry name" value="PP2C_SIG"/>
    <property type="match status" value="1"/>
</dbReference>
<gene>
    <name evidence="8" type="ORF">J3998_00980</name>
</gene>
<dbReference type="PROSITE" id="PS50011">
    <property type="entry name" value="PROTEIN_KINASE_DOM"/>
    <property type="match status" value="1"/>
</dbReference>
<comment type="caution">
    <text evidence="8">The sequence shown here is derived from an EMBL/GenBank/DDBJ whole genome shotgun (WGS) entry which is preliminary data.</text>
</comment>
<keyword evidence="3 8" id="KW-0418">Kinase</keyword>
<dbReference type="SUPFAM" id="SSF56112">
    <property type="entry name" value="Protein kinase-like (PK-like)"/>
    <property type="match status" value="1"/>
</dbReference>
<dbReference type="InterPro" id="IPR036457">
    <property type="entry name" value="PPM-type-like_dom_sf"/>
</dbReference>
<evidence type="ECO:0000256" key="1">
    <source>
        <dbReference type="ARBA" id="ARBA00022679"/>
    </source>
</evidence>
<feature type="domain" description="PPM-type phosphatase" evidence="7">
    <location>
        <begin position="8"/>
        <end position="235"/>
    </location>
</feature>
<keyword evidence="9" id="KW-1185">Reference proteome</keyword>
<evidence type="ECO:0000313" key="9">
    <source>
        <dbReference type="Proteomes" id="UP000664835"/>
    </source>
</evidence>
<keyword evidence="4" id="KW-0067">ATP-binding</keyword>
<dbReference type="InterPro" id="IPR001932">
    <property type="entry name" value="PPM-type_phosphatase-like_dom"/>
</dbReference>
<feature type="domain" description="Protein kinase" evidence="6">
    <location>
        <begin position="268"/>
        <end position="533"/>
    </location>
</feature>
<feature type="transmembrane region" description="Helical" evidence="5">
    <location>
        <begin position="551"/>
        <end position="571"/>
    </location>
</feature>
<dbReference type="InterPro" id="IPR000719">
    <property type="entry name" value="Prot_kinase_dom"/>
</dbReference>
<keyword evidence="2" id="KW-0547">Nucleotide-binding</keyword>
<dbReference type="Gene3D" id="3.30.200.20">
    <property type="entry name" value="Phosphorylase Kinase, domain 1"/>
    <property type="match status" value="1"/>
</dbReference>
<name>A0ABS3Q1G1_9GAMM</name>
<dbReference type="SMART" id="SM00220">
    <property type="entry name" value="S_TKc"/>
    <property type="match status" value="1"/>
</dbReference>
<evidence type="ECO:0000256" key="2">
    <source>
        <dbReference type="ARBA" id="ARBA00022741"/>
    </source>
</evidence>
<dbReference type="Gene3D" id="1.10.510.10">
    <property type="entry name" value="Transferase(Phosphotransferase) domain 1"/>
    <property type="match status" value="1"/>
</dbReference>
<keyword evidence="1" id="KW-0808">Transferase</keyword>
<keyword evidence="5" id="KW-0472">Membrane</keyword>
<protein>
    <submittedName>
        <fullName evidence="8">Bifunctional protein-serine/threonine kinase/phosphatase</fullName>
    </submittedName>
</protein>
<evidence type="ECO:0000256" key="5">
    <source>
        <dbReference type="SAM" id="Phobius"/>
    </source>
</evidence>
<dbReference type="InterPro" id="IPR011009">
    <property type="entry name" value="Kinase-like_dom_sf"/>
</dbReference>
<dbReference type="Pfam" id="PF00069">
    <property type="entry name" value="Pkinase"/>
    <property type="match status" value="1"/>
</dbReference>
<dbReference type="PANTHER" id="PTHR43289">
    <property type="entry name" value="MITOGEN-ACTIVATED PROTEIN KINASE KINASE KINASE 20-RELATED"/>
    <property type="match status" value="1"/>
</dbReference>
<dbReference type="PROSITE" id="PS00108">
    <property type="entry name" value="PROTEIN_KINASE_ST"/>
    <property type="match status" value="1"/>
</dbReference>
<evidence type="ECO:0000259" key="7">
    <source>
        <dbReference type="PROSITE" id="PS51746"/>
    </source>
</evidence>
<dbReference type="SMART" id="SM00332">
    <property type="entry name" value="PP2Cc"/>
    <property type="match status" value="1"/>
</dbReference>
<dbReference type="EMBL" id="JAGETV010000001">
    <property type="protein sequence ID" value="MBO1926136.1"/>
    <property type="molecule type" value="Genomic_DNA"/>
</dbReference>
<dbReference type="PROSITE" id="PS51746">
    <property type="entry name" value="PPM_2"/>
    <property type="match status" value="1"/>
</dbReference>
<dbReference type="CDD" id="cd00143">
    <property type="entry name" value="PP2Cc"/>
    <property type="match status" value="1"/>
</dbReference>
<dbReference type="PANTHER" id="PTHR43289:SF6">
    <property type="entry name" value="SERINE_THREONINE-PROTEIN KINASE NEKL-3"/>
    <property type="match status" value="1"/>
</dbReference>
<dbReference type="Proteomes" id="UP000664835">
    <property type="component" value="Unassembled WGS sequence"/>
</dbReference>
<dbReference type="Pfam" id="PF13672">
    <property type="entry name" value="PP2C_2"/>
    <property type="match status" value="1"/>
</dbReference>
<organism evidence="8 9">
    <name type="scientific">Thiomicrorhabdus marina</name>
    <dbReference type="NCBI Taxonomy" id="2818442"/>
    <lineage>
        <taxon>Bacteria</taxon>
        <taxon>Pseudomonadati</taxon>
        <taxon>Pseudomonadota</taxon>
        <taxon>Gammaproteobacteria</taxon>
        <taxon>Thiotrichales</taxon>
        <taxon>Piscirickettsiaceae</taxon>
        <taxon>Thiomicrorhabdus</taxon>
    </lineage>
</organism>
<evidence type="ECO:0000256" key="4">
    <source>
        <dbReference type="ARBA" id="ARBA00022840"/>
    </source>
</evidence>
<dbReference type="CDD" id="cd14014">
    <property type="entry name" value="STKc_PknB_like"/>
    <property type="match status" value="1"/>
</dbReference>
<dbReference type="SUPFAM" id="SSF81606">
    <property type="entry name" value="PP2C-like"/>
    <property type="match status" value="1"/>
</dbReference>
<dbReference type="Gene3D" id="3.60.40.10">
    <property type="entry name" value="PPM-type phosphatase domain"/>
    <property type="match status" value="1"/>
</dbReference>
<dbReference type="GO" id="GO:0016301">
    <property type="term" value="F:kinase activity"/>
    <property type="evidence" value="ECO:0007669"/>
    <property type="project" value="UniProtKB-KW"/>
</dbReference>
<keyword evidence="5" id="KW-0812">Transmembrane</keyword>
<sequence length="572" mass="65077">MSQPLKLSIGFESSAGVKEENQDAVNFSVPEPPLLRSKGAVAVLADGISSSEAARQASQTAVQSFIEDYYSTSDMWSTEHACQQVIGALNSWLYQQGISDANPQRGWVTTFDALIFKSNTVYVLHVGDARIYRLRDGELQQLTNDHLTWLNRDNRYLSRALGMDSNLQVDFSSHTLQQGDQFLMCSDGVYEHLGKQEFRQTLQSDLAVEEKAKKLLAMALHNQSTDNLSAQLIEVVQLPQVSEEEVYQQLTALPFPPDLEPGMILDGYQILQEISLSPRSQIYLAQDIETREKRVLKTPSANYCDDPWYLDGFIREEWLGQRLKHPGLLKTYRANRPKQFLYFICEYIQGQTLTEWLRANPQPDYLTVIGFVEQIASALRALHRQDILHQDLKPDNILIEGNGRIKIIDFGAAKVAGVQEMATVLQRQHPEGTLHYTAPEYLLGEPASKRSDLFSLAVIAYEMLTGQLPFKEKQLQPFVLRSYSHLQYLSLRSLRPDLPDWVDAVLKKACAPNPMQRFALLSELLSNLRKPNVDILIPQDYVPLIEKNPLLVWQGISAFLLLVILLQWWWFA</sequence>
<reference evidence="8 9" key="1">
    <citation type="submission" date="2021-03" db="EMBL/GenBank/DDBJ databases">
        <title>Thiomicrorhabdus sp.nov.,novel sulfur-oxidizing bacteria isolated from coastal sediment.</title>
        <authorList>
            <person name="Liu X."/>
        </authorList>
    </citation>
    <scope>NUCLEOTIDE SEQUENCE [LARGE SCALE GENOMIC DNA]</scope>
    <source>
        <strain evidence="8 9">6S2-11</strain>
    </source>
</reference>
<evidence type="ECO:0000259" key="6">
    <source>
        <dbReference type="PROSITE" id="PS50011"/>
    </source>
</evidence>
<proteinExistence type="predicted"/>
<keyword evidence="5" id="KW-1133">Transmembrane helix</keyword>